<keyword evidence="2" id="KW-1185">Reference proteome</keyword>
<accession>A0A8R7TT70</accession>
<dbReference type="AlphaFoldDB" id="A0A8R7TT70"/>
<proteinExistence type="predicted"/>
<reference evidence="1" key="2">
    <citation type="submission" date="2018-03" db="EMBL/GenBank/DDBJ databases">
        <title>The Triticum urartu genome reveals the dynamic nature of wheat genome evolution.</title>
        <authorList>
            <person name="Ling H."/>
            <person name="Ma B."/>
            <person name="Shi X."/>
            <person name="Liu H."/>
            <person name="Dong L."/>
            <person name="Sun H."/>
            <person name="Cao Y."/>
            <person name="Gao Q."/>
            <person name="Zheng S."/>
            <person name="Li Y."/>
            <person name="Yu Y."/>
            <person name="Du H."/>
            <person name="Qi M."/>
            <person name="Li Y."/>
            <person name="Yu H."/>
            <person name="Cui Y."/>
            <person name="Wang N."/>
            <person name="Chen C."/>
            <person name="Wu H."/>
            <person name="Zhao Y."/>
            <person name="Zhang J."/>
            <person name="Li Y."/>
            <person name="Zhou W."/>
            <person name="Zhang B."/>
            <person name="Hu W."/>
            <person name="Eijk M."/>
            <person name="Tang J."/>
            <person name="Witsenboer H."/>
            <person name="Zhao S."/>
            <person name="Li Z."/>
            <person name="Zhang A."/>
            <person name="Wang D."/>
            <person name="Liang C."/>
        </authorList>
    </citation>
    <scope>NUCLEOTIDE SEQUENCE [LARGE SCALE GENOMIC DNA]</scope>
    <source>
        <strain evidence="1">cv. G1812</strain>
    </source>
</reference>
<dbReference type="Gramene" id="TuG1812G0300001947.01.T02">
    <property type="protein sequence ID" value="TuG1812G0300001947.01.T02"/>
    <property type="gene ID" value="TuG1812G0300001947.01"/>
</dbReference>
<protein>
    <submittedName>
        <fullName evidence="1">Uncharacterized protein</fullName>
    </submittedName>
</protein>
<name>A0A8R7TT70_TRIUA</name>
<dbReference type="Proteomes" id="UP000015106">
    <property type="component" value="Chromosome 3"/>
</dbReference>
<sequence>MICRFLDLPRRRFIDLPRCRLDRCGDGFIGLQLRHPHPEGVRSRGWFHRFWEPNCRGDFHNLYCLISLSETTILS</sequence>
<reference evidence="2" key="1">
    <citation type="journal article" date="2013" name="Nature">
        <title>Draft genome of the wheat A-genome progenitor Triticum urartu.</title>
        <authorList>
            <person name="Ling H.Q."/>
            <person name="Zhao S."/>
            <person name="Liu D."/>
            <person name="Wang J."/>
            <person name="Sun H."/>
            <person name="Zhang C."/>
            <person name="Fan H."/>
            <person name="Li D."/>
            <person name="Dong L."/>
            <person name="Tao Y."/>
            <person name="Gao C."/>
            <person name="Wu H."/>
            <person name="Li Y."/>
            <person name="Cui Y."/>
            <person name="Guo X."/>
            <person name="Zheng S."/>
            <person name="Wang B."/>
            <person name="Yu K."/>
            <person name="Liang Q."/>
            <person name="Yang W."/>
            <person name="Lou X."/>
            <person name="Chen J."/>
            <person name="Feng M."/>
            <person name="Jian J."/>
            <person name="Zhang X."/>
            <person name="Luo G."/>
            <person name="Jiang Y."/>
            <person name="Liu J."/>
            <person name="Wang Z."/>
            <person name="Sha Y."/>
            <person name="Zhang B."/>
            <person name="Wu H."/>
            <person name="Tang D."/>
            <person name="Shen Q."/>
            <person name="Xue P."/>
            <person name="Zou S."/>
            <person name="Wang X."/>
            <person name="Liu X."/>
            <person name="Wang F."/>
            <person name="Yang Y."/>
            <person name="An X."/>
            <person name="Dong Z."/>
            <person name="Zhang K."/>
            <person name="Zhang X."/>
            <person name="Luo M.C."/>
            <person name="Dvorak J."/>
            <person name="Tong Y."/>
            <person name="Wang J."/>
            <person name="Yang H."/>
            <person name="Li Z."/>
            <person name="Wang D."/>
            <person name="Zhang A."/>
            <person name="Wang J."/>
        </authorList>
    </citation>
    <scope>NUCLEOTIDE SEQUENCE</scope>
    <source>
        <strain evidence="2">cv. G1812</strain>
    </source>
</reference>
<reference evidence="1" key="3">
    <citation type="submission" date="2022-06" db="UniProtKB">
        <authorList>
            <consortium name="EnsemblPlants"/>
        </authorList>
    </citation>
    <scope>IDENTIFICATION</scope>
</reference>
<dbReference type="EnsemblPlants" id="TuG1812G0300001947.01.T02">
    <property type="protein sequence ID" value="TuG1812G0300001947.01.T02"/>
    <property type="gene ID" value="TuG1812G0300001947.01"/>
</dbReference>
<evidence type="ECO:0000313" key="2">
    <source>
        <dbReference type="Proteomes" id="UP000015106"/>
    </source>
</evidence>
<organism evidence="1 2">
    <name type="scientific">Triticum urartu</name>
    <name type="common">Red wild einkorn</name>
    <name type="synonym">Crithodium urartu</name>
    <dbReference type="NCBI Taxonomy" id="4572"/>
    <lineage>
        <taxon>Eukaryota</taxon>
        <taxon>Viridiplantae</taxon>
        <taxon>Streptophyta</taxon>
        <taxon>Embryophyta</taxon>
        <taxon>Tracheophyta</taxon>
        <taxon>Spermatophyta</taxon>
        <taxon>Magnoliopsida</taxon>
        <taxon>Liliopsida</taxon>
        <taxon>Poales</taxon>
        <taxon>Poaceae</taxon>
        <taxon>BOP clade</taxon>
        <taxon>Pooideae</taxon>
        <taxon>Triticodae</taxon>
        <taxon>Triticeae</taxon>
        <taxon>Triticinae</taxon>
        <taxon>Triticum</taxon>
    </lineage>
</organism>
<evidence type="ECO:0000313" key="1">
    <source>
        <dbReference type="EnsemblPlants" id="TuG1812G0300001947.01.T02"/>
    </source>
</evidence>
<gene>
    <name evidence="1" type="primary">LOC125543526</name>
</gene>